<evidence type="ECO:0000256" key="1">
    <source>
        <dbReference type="SAM" id="SignalP"/>
    </source>
</evidence>
<dbReference type="InterPro" id="IPR004145">
    <property type="entry name" value="DUF243"/>
</dbReference>
<evidence type="ECO:0000259" key="2">
    <source>
        <dbReference type="SMART" id="SM00690"/>
    </source>
</evidence>
<dbReference type="FunCoup" id="A0A5N4A9P6">
    <property type="interactions" value="198"/>
</dbReference>
<dbReference type="SMART" id="SM00690">
    <property type="entry name" value="DM5"/>
    <property type="match status" value="2"/>
</dbReference>
<evidence type="ECO:0000313" key="3">
    <source>
        <dbReference type="EMBL" id="KAB0793978.1"/>
    </source>
</evidence>
<dbReference type="InParanoid" id="A0A5N4A9P6"/>
<dbReference type="GO" id="GO:0040003">
    <property type="term" value="P:chitin-based cuticle development"/>
    <property type="evidence" value="ECO:0007669"/>
    <property type="project" value="TreeGrafter"/>
</dbReference>
<dbReference type="PANTHER" id="PTHR31927">
    <property type="entry name" value="FI07246P-RELATED-RELATED"/>
    <property type="match status" value="1"/>
</dbReference>
<dbReference type="GO" id="GO:0008010">
    <property type="term" value="F:structural constituent of chitin-based larval cuticle"/>
    <property type="evidence" value="ECO:0007669"/>
    <property type="project" value="TreeGrafter"/>
</dbReference>
<feature type="chain" id="PRO_5024388521" description="DUF243 domain-containing protein" evidence="1">
    <location>
        <begin position="18"/>
        <end position="384"/>
    </location>
</feature>
<protein>
    <recommendedName>
        <fullName evidence="2">DUF243 domain-containing protein</fullName>
    </recommendedName>
</protein>
<sequence length="384" mass="40280">MKVQILVTLSLIAAVKCRPDVSHFPTGSYLPPGSSSGSYLPPSGSYLPADSGKDETHVFFYGSEEDLQARFKVNVVPASHKNTKIIFVKTPGYTVVPEVVAPPSQAEDKTLVYVLVKKPQDGSITIPTGLGVKQGKPESVQAHKASRSGTASLKLEAKMLLWASWVTAALTVTQDIQAMDQTEEVVALSLIAAVKCWPDVSHLPTGSYLPPGSSFGGYPPPSGSYLPVDSAGKDEMHVFFYGSAGEDLQAKLKVNVVPASHKNTKIIFVKAPGYKVVPEVVAPPSQAEDKTLVYVLVKKPQDGSITIPTGLGVKQAKPEVFFIKYNNKQDAAPQVSAGAQGQQVGSGVPDVGSEDAFVGILGNGGANGHAGYPSHGPSGGSGPY</sequence>
<organism evidence="3 4">
    <name type="scientific">Photinus pyralis</name>
    <name type="common">Common eastern firefly</name>
    <name type="synonym">Lampyris pyralis</name>
    <dbReference type="NCBI Taxonomy" id="7054"/>
    <lineage>
        <taxon>Eukaryota</taxon>
        <taxon>Metazoa</taxon>
        <taxon>Ecdysozoa</taxon>
        <taxon>Arthropoda</taxon>
        <taxon>Hexapoda</taxon>
        <taxon>Insecta</taxon>
        <taxon>Pterygota</taxon>
        <taxon>Neoptera</taxon>
        <taxon>Endopterygota</taxon>
        <taxon>Coleoptera</taxon>
        <taxon>Polyphaga</taxon>
        <taxon>Elateriformia</taxon>
        <taxon>Elateroidea</taxon>
        <taxon>Lampyridae</taxon>
        <taxon>Lampyrinae</taxon>
        <taxon>Photinus</taxon>
    </lineage>
</organism>
<evidence type="ECO:0000313" key="4">
    <source>
        <dbReference type="Proteomes" id="UP000327044"/>
    </source>
</evidence>
<comment type="caution">
    <text evidence="3">The sequence shown here is derived from an EMBL/GenBank/DDBJ whole genome shotgun (WGS) entry which is preliminary data.</text>
</comment>
<dbReference type="EMBL" id="VVIM01000009">
    <property type="protein sequence ID" value="KAB0793978.1"/>
    <property type="molecule type" value="Genomic_DNA"/>
</dbReference>
<feature type="signal peptide" evidence="1">
    <location>
        <begin position="1"/>
        <end position="17"/>
    </location>
</feature>
<dbReference type="Proteomes" id="UP000327044">
    <property type="component" value="Unassembled WGS sequence"/>
</dbReference>
<dbReference type="Pfam" id="PF03103">
    <property type="entry name" value="DUF243"/>
    <property type="match status" value="2"/>
</dbReference>
<feature type="domain" description="DUF243" evidence="2">
    <location>
        <begin position="52"/>
        <end position="138"/>
    </location>
</feature>
<dbReference type="AlphaFoldDB" id="A0A5N4A9P6"/>
<dbReference type="GO" id="GO:0062129">
    <property type="term" value="C:chitin-based extracellular matrix"/>
    <property type="evidence" value="ECO:0007669"/>
    <property type="project" value="TreeGrafter"/>
</dbReference>
<proteinExistence type="predicted"/>
<gene>
    <name evidence="3" type="ORF">PPYR_13598</name>
</gene>
<keyword evidence="4" id="KW-1185">Reference proteome</keyword>
<keyword evidence="1" id="KW-0732">Signal</keyword>
<reference evidence="3 4" key="1">
    <citation type="journal article" date="2018" name="Elife">
        <title>Firefly genomes illuminate parallel origins of bioluminescence in beetles.</title>
        <authorList>
            <person name="Fallon T.R."/>
            <person name="Lower S.E."/>
            <person name="Chang C.H."/>
            <person name="Bessho-Uehara M."/>
            <person name="Martin G.J."/>
            <person name="Bewick A.J."/>
            <person name="Behringer M."/>
            <person name="Debat H.J."/>
            <person name="Wong I."/>
            <person name="Day J.C."/>
            <person name="Suvorov A."/>
            <person name="Silva C.J."/>
            <person name="Stanger-Hall K.F."/>
            <person name="Hall D.W."/>
            <person name="Schmitz R.J."/>
            <person name="Nelson D.R."/>
            <person name="Lewis S.M."/>
            <person name="Shigenobu S."/>
            <person name="Bybee S.M."/>
            <person name="Larracuente A.M."/>
            <person name="Oba Y."/>
            <person name="Weng J.K."/>
        </authorList>
    </citation>
    <scope>NUCLEOTIDE SEQUENCE [LARGE SCALE GENOMIC DNA]</scope>
    <source>
        <strain evidence="3">1611_PpyrPB1</strain>
        <tissue evidence="3">Whole body</tissue>
    </source>
</reference>
<feature type="domain" description="DUF243" evidence="2">
    <location>
        <begin position="234"/>
        <end position="330"/>
    </location>
</feature>
<accession>A0A5N4A9P6</accession>
<name>A0A5N4A9P6_PHOPY</name>